<feature type="compositionally biased region" description="Basic and acidic residues" evidence="1">
    <location>
        <begin position="1035"/>
        <end position="1045"/>
    </location>
</feature>
<accession>A0A0W0G569</accession>
<name>A0A0W0G569_MONRR</name>
<comment type="caution">
    <text evidence="2">The sequence shown here is derived from an EMBL/GenBank/DDBJ whole genome shotgun (WGS) entry which is preliminary data.</text>
</comment>
<evidence type="ECO:0000256" key="1">
    <source>
        <dbReference type="SAM" id="MobiDB-lite"/>
    </source>
</evidence>
<feature type="region of interest" description="Disordered" evidence="1">
    <location>
        <begin position="943"/>
        <end position="1091"/>
    </location>
</feature>
<evidence type="ECO:0000313" key="2">
    <source>
        <dbReference type="EMBL" id="KTB43719.1"/>
    </source>
</evidence>
<feature type="compositionally biased region" description="Polar residues" evidence="1">
    <location>
        <begin position="1082"/>
        <end position="1091"/>
    </location>
</feature>
<dbReference type="AlphaFoldDB" id="A0A0W0G569"/>
<feature type="compositionally biased region" description="Polar residues" evidence="1">
    <location>
        <begin position="967"/>
        <end position="1007"/>
    </location>
</feature>
<evidence type="ECO:0000313" key="3">
    <source>
        <dbReference type="Proteomes" id="UP000054988"/>
    </source>
</evidence>
<dbReference type="EMBL" id="LATX01001099">
    <property type="protein sequence ID" value="KTB43719.1"/>
    <property type="molecule type" value="Genomic_DNA"/>
</dbReference>
<protein>
    <submittedName>
        <fullName evidence="2">Uncharacterized protein</fullName>
    </submittedName>
</protein>
<feature type="compositionally biased region" description="Basic residues" evidence="1">
    <location>
        <begin position="1025"/>
        <end position="1034"/>
    </location>
</feature>
<reference evidence="2 3" key="1">
    <citation type="submission" date="2015-12" db="EMBL/GenBank/DDBJ databases">
        <title>Draft genome sequence of Moniliophthora roreri, the causal agent of frosty pod rot of cacao.</title>
        <authorList>
            <person name="Aime M.C."/>
            <person name="Diaz-Valderrama J.R."/>
            <person name="Kijpornyongpan T."/>
            <person name="Phillips-Mora W."/>
        </authorList>
    </citation>
    <scope>NUCLEOTIDE SEQUENCE [LARGE SCALE GENOMIC DNA]</scope>
    <source>
        <strain evidence="2 3">MCA 2952</strain>
    </source>
</reference>
<gene>
    <name evidence="2" type="ORF">WG66_3704</name>
</gene>
<sequence>MATGSSLAAKINRFIKHVQPDMDQLVAGLKEAKLGLWVRNKRFRNVDPVVSGFLDSLKLPAAIGSPGKPNLLFHDLGLLESDSLSDSLESIFVPDGHTLLINVSGSGKTRIVLEGLSRNWGFYFVCQDDGTFIGSKDLVNALHDKVPNDPNFTKDLRTVNLDFGSEDFKGALKINRLIANVRFSEVLLARLTIFNQFLQSMEIHMQQHGQGDMSQYIQRWLHLQLYPNILHSDYNDVFSSLTEALASDSPELLEKEIKRARNSVRQKLAKHSGRRHFYIVIDEAQEASSLHSYSFISARSVEWRPVLRELVFDWTTHLNSHTQDLYTSFVVTGTGVSVQGLTEAVSSASLKHHSHTFAKSSATGAFDLREQQESYVARYVPVEILNTDSGRRLLDRMWHWLRGRYRLTASFLTCLLENCYHRPHELLNLFLKTTGNFEPLDYDSDLFPESPFPIPNQVSHIMTVDVIDFRKLQGADKSEFRKVVIKAVYEYFLKSTVTQLLGTDGNRLLQLGFARVPSFESSVKMDERLMLLACLAWTNPNKNDGCTSFYGHICDSIELHNASNPSNGFEHYLAHYFSMAFSEFTPLQNIFDFMNQHPLARRRAKLVALKSYIRPSTNEVYYEEGVTKISAQEGSRGQILGCVSSLGRAHNRRDPKGEFGRWLRFQYTEPFYFPDNSAAGDIMFVLKLDSTHDEPECYLWVAVQAKYHSGEALYPDQPHNIPEYADPRLLYLDLGVLSAAIDTTTPRRFSLYKADVDDRLHLSEEIIPRSNQKVSDKKQGSNGDGGAAERKKKRDDILSAMRGLPKRAPPEVAGTYSCLRVVASWPAITDLQRFVTHKRDWKDADREDGHPLACLNRHAFVNLTAALSPTDILMECERRRRTLAFGEVHDTSSQIIAGPSTYHGQSTQSQEEDAQSQESESGGEVDYSIEIGSQVPFESQHLYVPGTASGSRGQISDGGMEIDDNSRSITAPPTTLFPIQSSSTDIAPSQAGPSSGIQPQPVITQSRGPVVRGKTKVRASQSAKTKSKERRRTSYKFEKEKDVSGMRKGKQPAMVSTLMPTPRKSARLASKVQVKGKAKGESQGSDNMDVD</sequence>
<feature type="region of interest" description="Disordered" evidence="1">
    <location>
        <begin position="894"/>
        <end position="924"/>
    </location>
</feature>
<feature type="region of interest" description="Disordered" evidence="1">
    <location>
        <begin position="767"/>
        <end position="794"/>
    </location>
</feature>
<proteinExistence type="predicted"/>
<organism evidence="2 3">
    <name type="scientific">Moniliophthora roreri</name>
    <name type="common">Frosty pod rot fungus</name>
    <name type="synonym">Monilia roreri</name>
    <dbReference type="NCBI Taxonomy" id="221103"/>
    <lineage>
        <taxon>Eukaryota</taxon>
        <taxon>Fungi</taxon>
        <taxon>Dikarya</taxon>
        <taxon>Basidiomycota</taxon>
        <taxon>Agaricomycotina</taxon>
        <taxon>Agaricomycetes</taxon>
        <taxon>Agaricomycetidae</taxon>
        <taxon>Agaricales</taxon>
        <taxon>Marasmiineae</taxon>
        <taxon>Marasmiaceae</taxon>
        <taxon>Moniliophthora</taxon>
    </lineage>
</organism>
<dbReference type="Proteomes" id="UP000054988">
    <property type="component" value="Unassembled WGS sequence"/>
</dbReference>